<accession>A0A5B8YF58</accession>
<dbReference type="InterPro" id="IPR033134">
    <property type="entry name" value="Asp/Glu_racemase_AS_2"/>
</dbReference>
<gene>
    <name evidence="3" type="ORF">FK178_02230</name>
</gene>
<dbReference type="OrthoDB" id="9803739at2"/>
<proteinExistence type="inferred from homology"/>
<dbReference type="Proteomes" id="UP000321954">
    <property type="component" value="Chromosome"/>
</dbReference>
<dbReference type="AlphaFoldDB" id="A0A5B8YF58"/>
<dbReference type="RefSeq" id="WP_146830574.1">
    <property type="nucleotide sequence ID" value="NZ_CP042476.1"/>
</dbReference>
<dbReference type="GO" id="GO:0047661">
    <property type="term" value="F:amino-acid racemase activity"/>
    <property type="evidence" value="ECO:0007669"/>
    <property type="project" value="InterPro"/>
</dbReference>
<dbReference type="Gene3D" id="3.40.50.1860">
    <property type="match status" value="2"/>
</dbReference>
<sequence length="234" mass="26259">MRKIGLIGGTLWHSTVVYYRLINELTAGKIGSQANPEMIIYSLNIELMREQNRDKINNAYLDISRKLKTAGAEAIIICANTPHMVFSFVQPQIDIPILHIADAVGRAAGKKGLKILGLLGNRPTMTGDFISGYLKENYGIETIIPEEEYLDRSHNFVSAELTRGIFSDEARSFFLEQMKLLKDRGAEGIILGCTELPMLIEEKSFDLPLFATTNLHAQMAVEFILEENLIEKNK</sequence>
<dbReference type="InterPro" id="IPR001920">
    <property type="entry name" value="Asp/Glu_race"/>
</dbReference>
<dbReference type="Pfam" id="PF01177">
    <property type="entry name" value="Asp_Glu_race"/>
    <property type="match status" value="1"/>
</dbReference>
<dbReference type="SUPFAM" id="SSF53681">
    <property type="entry name" value="Aspartate/glutamate racemase"/>
    <property type="match status" value="2"/>
</dbReference>
<name>A0A5B8YF58_9FLAO</name>
<dbReference type="NCBIfam" id="TIGR00035">
    <property type="entry name" value="asp_race"/>
    <property type="match status" value="1"/>
</dbReference>
<evidence type="ECO:0000256" key="1">
    <source>
        <dbReference type="ARBA" id="ARBA00007847"/>
    </source>
</evidence>
<protein>
    <submittedName>
        <fullName evidence="3">Amino acid racemase</fullName>
        <ecNumber evidence="3">5.1.1.-</ecNumber>
    </submittedName>
</protein>
<dbReference type="EC" id="5.1.1.-" evidence="3"/>
<dbReference type="PANTHER" id="PTHR21198:SF7">
    <property type="entry name" value="ASPARTATE-GLUTAMATE RACEMASE FAMILY"/>
    <property type="match status" value="1"/>
</dbReference>
<comment type="similarity">
    <text evidence="1">Belongs to the aspartate/glutamate racemases family.</text>
</comment>
<dbReference type="KEGG" id="anp:FK178_02230"/>
<dbReference type="PANTHER" id="PTHR21198">
    <property type="entry name" value="GLUTAMATE RACEMASE"/>
    <property type="match status" value="1"/>
</dbReference>
<evidence type="ECO:0000256" key="2">
    <source>
        <dbReference type="ARBA" id="ARBA00023235"/>
    </source>
</evidence>
<reference evidence="3 4" key="1">
    <citation type="submission" date="2019-08" db="EMBL/GenBank/DDBJ databases">
        <title>Antarcticibacterium arcticum sp. nov., a bacterium isolated from marine sediment of the Canadian Beaufort Sea.</title>
        <authorList>
            <person name="Lee Y.M."/>
            <person name="Baek K."/>
            <person name="Lee D.-H."/>
            <person name="Shin S.C."/>
            <person name="Jin Y.K."/>
            <person name="Park Y."/>
        </authorList>
    </citation>
    <scope>NUCLEOTIDE SEQUENCE [LARGE SCALE GENOMIC DNA]</scope>
    <source>
        <strain evidence="3 4">PAMC 28998</strain>
    </source>
</reference>
<dbReference type="EMBL" id="CP042476">
    <property type="protein sequence ID" value="QED36602.1"/>
    <property type="molecule type" value="Genomic_DNA"/>
</dbReference>
<dbReference type="InterPro" id="IPR004380">
    <property type="entry name" value="Asp_race"/>
</dbReference>
<evidence type="ECO:0000313" key="3">
    <source>
        <dbReference type="EMBL" id="QED36602.1"/>
    </source>
</evidence>
<organism evidence="3 4">
    <name type="scientific">Antarcticibacterium arcticum</name>
    <dbReference type="NCBI Taxonomy" id="2585771"/>
    <lineage>
        <taxon>Bacteria</taxon>
        <taxon>Pseudomonadati</taxon>
        <taxon>Bacteroidota</taxon>
        <taxon>Flavobacteriia</taxon>
        <taxon>Flavobacteriales</taxon>
        <taxon>Flavobacteriaceae</taxon>
        <taxon>Antarcticibacterium</taxon>
    </lineage>
</organism>
<keyword evidence="2 3" id="KW-0413">Isomerase</keyword>
<keyword evidence="4" id="KW-1185">Reference proteome</keyword>
<dbReference type="PROSITE" id="PS00924">
    <property type="entry name" value="ASP_GLU_RACEMASE_2"/>
    <property type="match status" value="1"/>
</dbReference>
<evidence type="ECO:0000313" key="4">
    <source>
        <dbReference type="Proteomes" id="UP000321954"/>
    </source>
</evidence>
<dbReference type="InterPro" id="IPR015942">
    <property type="entry name" value="Asp/Glu/hydantoin_racemase"/>
</dbReference>